<comment type="caution">
    <text evidence="4">The sequence shown here is derived from an EMBL/GenBank/DDBJ whole genome shotgun (WGS) entry which is preliminary data.</text>
</comment>
<sequence>MHHSLFYHYLSMKLTARCVLVLGTLIPSLNVQASQAVGWQELPNTKLIDQCPENGFAGYNYDFKDRCRNIVAWSGGTFDELENKLYVWGGGHADYYGNELYTLDLDSQALLRITAPAEPQDTELKVSQSELAPHDGTQPNSRHNYDGVAFVEHKRKIWTFSGALAGTGDTDDATWHFDTSTNSWQRIEATGQVPRGNYNIVSAYDKSSGKVFLHNRYGLYSYEMTDEGGHYTKLNASYINSNMTAAIDHLNSKMLIIGKGMQVVFDISRDSTFQPIEIPRSGDSKIIDAIAPGLAFNSKDNKFYAWSGDGKVYAMDITEGAWQSVAYMNDPGPQVTNGTLGRFHYSPQDDKFVLYNSVYENGYTLSILNTEDLIPPEKPTHLSYTEPYKGALEVQWSKSVDNVGVAGYRVYINGEMIAEQFETIFKTMAFAPGEALQVQIRAIDSFGNESEPSETLQLQLSNAPATMRLGDCDKEPQLNGRGDIVFCESWDHENWWEGKGYLADPIIARPKPLEAAGVSRTTVVADNCISGSCLKVEMTKDITNSLSAYWPLKNANLAPQNIHLRYYMKLGDNFDANMCTLDGEVLAAGGKFPGLADLRTGADPVGQCGNGGARADGKNCWSMRAIYSDCYSRDGEACHTKPNGAVRFGSYLYHAAQLGTTGDAGFWDGDDYGQTRGTGGTCDSNSSNIYCGKGDGGVFERGFWYRIEMQVTMNTPGLNDGIIRGWVDGVLSYEKLNVNFRELGHDFLHNRLVWLNIYKGGVHGNCSTSNIYLDQMVIALDQPIGGIDSDTLMPPTLNLNVSTHEPASDNPFTVEWQAVNAEQCEATGVWEGRKDTAGSHTLLLDSSGYLRMDCVGQGGTAARQIAIEVDGIPIPPTSDETDIDPGTPTVQLTEPTNLVMTQLDETALVLGWDNFEEDQENIVSYNVYMLGTLIGQSTSKVYEHVNYISGVTAEYAVTAVNVDGFESPMSYPAIIDIPKRFGEPDSIVTLLPVADAMLHASTHKNQGQYENLEVSNIANSVLRFPLELIPQEETIVAATLSLYSTSEVGHNLIGIFATNKHWKESTVTKDNADTGVYWRYEKGDWIDANFNVQGGQAFRQITWADDDISNKQEIDVTELVQYLHANPEQDYGILLKLIQGNATKFASKEYENTQYWPKLTVSLAKLNAPESLSVVRINEDGYTLSWHNDNAPQSVDHYRVFLGGEQIGITTTTEFSSGHIIRGVDVEVQIQAVGIAGNLSAKSATLVMSGPDAVGADVILTSTDDALLTDSSGKNFGAVDSLEVSAIANSLLGFPIQAIGNISSVETATLVLYSLKEYGDIELEVMKVATEWDEESVTRTNATDDSYWLNELGDWIDKNGAPQGDTPFTSMFIVDDDHVGAIRLDITELVNQWLLEPNSNNGLLIKVKDENTFRFASREHSNQMLRPTLELNCAHLCNN</sequence>
<dbReference type="Gene3D" id="2.120.10.80">
    <property type="entry name" value="Kelch-type beta propeller"/>
    <property type="match status" value="1"/>
</dbReference>
<feature type="chain" id="PRO_5047361253" description="Fibronectin type-III domain-containing protein" evidence="2">
    <location>
        <begin position="34"/>
        <end position="1439"/>
    </location>
</feature>
<dbReference type="InterPro" id="IPR036116">
    <property type="entry name" value="FN3_sf"/>
</dbReference>
<accession>A0ABP3HGX9</accession>
<dbReference type="Gene3D" id="2.60.40.10">
    <property type="entry name" value="Immunoglobulins"/>
    <property type="match status" value="3"/>
</dbReference>
<gene>
    <name evidence="4" type="ORF">GCM10009092_37380</name>
</gene>
<dbReference type="SMART" id="SM00060">
    <property type="entry name" value="FN3"/>
    <property type="match status" value="3"/>
</dbReference>
<feature type="signal peptide" evidence="2">
    <location>
        <begin position="1"/>
        <end position="33"/>
    </location>
</feature>
<evidence type="ECO:0000259" key="3">
    <source>
        <dbReference type="SMART" id="SM00060"/>
    </source>
</evidence>
<feature type="domain" description="Fibronectin type-III" evidence="3">
    <location>
        <begin position="376"/>
        <end position="449"/>
    </location>
</feature>
<feature type="domain" description="Fibronectin type-III" evidence="3">
    <location>
        <begin position="1166"/>
        <end position="1239"/>
    </location>
</feature>
<dbReference type="PANTHER" id="PTHR40124">
    <property type="match status" value="1"/>
</dbReference>
<dbReference type="Gene3D" id="2.60.120.970">
    <property type="match status" value="1"/>
</dbReference>
<organism evidence="4 5">
    <name type="scientific">Bowmanella denitrificans</name>
    <dbReference type="NCBI Taxonomy" id="366582"/>
    <lineage>
        <taxon>Bacteria</taxon>
        <taxon>Pseudomonadati</taxon>
        <taxon>Pseudomonadota</taxon>
        <taxon>Gammaproteobacteria</taxon>
        <taxon>Alteromonadales</taxon>
        <taxon>Alteromonadaceae</taxon>
        <taxon>Bowmanella</taxon>
    </lineage>
</organism>
<evidence type="ECO:0000313" key="5">
    <source>
        <dbReference type="Proteomes" id="UP001501757"/>
    </source>
</evidence>
<dbReference type="Gene3D" id="2.60.120.200">
    <property type="match status" value="1"/>
</dbReference>
<dbReference type="InterPro" id="IPR013783">
    <property type="entry name" value="Ig-like_fold"/>
</dbReference>
<reference evidence="5" key="1">
    <citation type="journal article" date="2019" name="Int. J. Syst. Evol. Microbiol.">
        <title>The Global Catalogue of Microorganisms (GCM) 10K type strain sequencing project: providing services to taxonomists for standard genome sequencing and annotation.</title>
        <authorList>
            <consortium name="The Broad Institute Genomics Platform"/>
            <consortium name="The Broad Institute Genome Sequencing Center for Infectious Disease"/>
            <person name="Wu L."/>
            <person name="Ma J."/>
        </authorList>
    </citation>
    <scope>NUCLEOTIDE SEQUENCE [LARGE SCALE GENOMIC DNA]</scope>
    <source>
        <strain evidence="5">JCM 13378</strain>
    </source>
</reference>
<keyword evidence="5" id="KW-1185">Reference proteome</keyword>
<dbReference type="SUPFAM" id="SSF50965">
    <property type="entry name" value="Galactose oxidase, central domain"/>
    <property type="match status" value="1"/>
</dbReference>
<dbReference type="InterPro" id="IPR003961">
    <property type="entry name" value="FN3_dom"/>
</dbReference>
<evidence type="ECO:0000256" key="1">
    <source>
        <dbReference type="SAM" id="MobiDB-lite"/>
    </source>
</evidence>
<dbReference type="CDD" id="cd00063">
    <property type="entry name" value="FN3"/>
    <property type="match status" value="1"/>
</dbReference>
<evidence type="ECO:0000313" key="4">
    <source>
        <dbReference type="EMBL" id="GAA0369644.1"/>
    </source>
</evidence>
<name>A0ABP3HGX9_9ALTE</name>
<dbReference type="InterPro" id="IPR010671">
    <property type="entry name" value="Disaggr-rel_dom"/>
</dbReference>
<dbReference type="SUPFAM" id="SSF49265">
    <property type="entry name" value="Fibronectin type III"/>
    <property type="match status" value="1"/>
</dbReference>
<dbReference type="Pfam" id="PF06848">
    <property type="entry name" value="Disaggr_repeat"/>
    <property type="match status" value="2"/>
</dbReference>
<protein>
    <recommendedName>
        <fullName evidence="3">Fibronectin type-III domain-containing protein</fullName>
    </recommendedName>
</protein>
<dbReference type="RefSeq" id="WP_343847011.1">
    <property type="nucleotide sequence ID" value="NZ_BAAAEI010000023.1"/>
</dbReference>
<feature type="domain" description="Fibronectin type-III" evidence="3">
    <location>
        <begin position="892"/>
        <end position="966"/>
    </location>
</feature>
<dbReference type="PANTHER" id="PTHR40124:SF1">
    <property type="entry name" value="DISAGGREGATASE RELATED REPEAT PROTEIN"/>
    <property type="match status" value="1"/>
</dbReference>
<keyword evidence="2" id="KW-0732">Signal</keyword>
<feature type="region of interest" description="Disordered" evidence="1">
    <location>
        <begin position="122"/>
        <end position="143"/>
    </location>
</feature>
<dbReference type="InterPro" id="IPR015915">
    <property type="entry name" value="Kelch-typ_b-propeller"/>
</dbReference>
<proteinExistence type="predicted"/>
<dbReference type="Proteomes" id="UP001501757">
    <property type="component" value="Unassembled WGS sequence"/>
</dbReference>
<evidence type="ECO:0000256" key="2">
    <source>
        <dbReference type="SAM" id="SignalP"/>
    </source>
</evidence>
<dbReference type="EMBL" id="BAAAEI010000023">
    <property type="protein sequence ID" value="GAA0369644.1"/>
    <property type="molecule type" value="Genomic_DNA"/>
</dbReference>
<dbReference type="NCBIfam" id="NF033679">
    <property type="entry name" value="DNRLRE_dom"/>
    <property type="match status" value="2"/>
</dbReference>
<dbReference type="InterPro" id="IPR011043">
    <property type="entry name" value="Gal_Oxase/kelch_b-propeller"/>
</dbReference>